<dbReference type="EMBL" id="QJNS01000343">
    <property type="protein sequence ID" value="RYO79181.1"/>
    <property type="molecule type" value="Genomic_DNA"/>
</dbReference>
<evidence type="ECO:0000313" key="9">
    <source>
        <dbReference type="EMBL" id="RYO79181.1"/>
    </source>
</evidence>
<evidence type="ECO:0000256" key="7">
    <source>
        <dbReference type="ARBA" id="ARBA00023242"/>
    </source>
</evidence>
<evidence type="ECO:0000256" key="5">
    <source>
        <dbReference type="ARBA" id="ARBA00022723"/>
    </source>
</evidence>
<evidence type="ECO:0000259" key="8">
    <source>
        <dbReference type="Pfam" id="PF13359"/>
    </source>
</evidence>
<evidence type="ECO:0000256" key="1">
    <source>
        <dbReference type="ARBA" id="ARBA00001968"/>
    </source>
</evidence>
<feature type="domain" description="DDE Tnp4" evidence="8">
    <location>
        <begin position="68"/>
        <end position="230"/>
    </location>
</feature>
<name>A0ABY0H0V7_9PEZI</name>
<dbReference type="PANTHER" id="PTHR22930:SF228">
    <property type="entry name" value="PROTEIN ALP1-LIKE"/>
    <property type="match status" value="1"/>
</dbReference>
<proteinExistence type="inferred from homology"/>
<evidence type="ECO:0000256" key="6">
    <source>
        <dbReference type="ARBA" id="ARBA00022801"/>
    </source>
</evidence>
<keyword evidence="5" id="KW-0479">Metal-binding</keyword>
<keyword evidence="4" id="KW-0540">Nuclease</keyword>
<dbReference type="InterPro" id="IPR045249">
    <property type="entry name" value="HARBI1-like"/>
</dbReference>
<organism evidence="9 10">
    <name type="scientific">Monosporascus cannonballus</name>
    <dbReference type="NCBI Taxonomy" id="155416"/>
    <lineage>
        <taxon>Eukaryota</taxon>
        <taxon>Fungi</taxon>
        <taxon>Dikarya</taxon>
        <taxon>Ascomycota</taxon>
        <taxon>Pezizomycotina</taxon>
        <taxon>Sordariomycetes</taxon>
        <taxon>Xylariomycetidae</taxon>
        <taxon>Xylariales</taxon>
        <taxon>Xylariales incertae sedis</taxon>
        <taxon>Monosporascus</taxon>
    </lineage>
</organism>
<comment type="subcellular location">
    <subcellularLocation>
        <location evidence="2">Nucleus</location>
    </subcellularLocation>
</comment>
<evidence type="ECO:0000256" key="3">
    <source>
        <dbReference type="ARBA" id="ARBA00006958"/>
    </source>
</evidence>
<sequence length="289" mass="33266">MAQGSSVRLAADRFIRSNDTIYRSFHEVLNALMVLARFIIKPVDTRPYRKIVNNGKFFPWFANVLGALDGSHFRVRIEGNAFEQEVWRNRKGKLSTNVLAVCDFDGRFTYVLAGWEGSANDGKVFNSAVDRDNLVIPKDKYLLGDAGYATGRRILTPYRGVQYHLREQAQAKMKPRTPEELYNLRHAQLRNAIEKAFGRWKGIFKIFREEPYLRINTMLKGIYATAGLSNFLLDYGEIDPDKPVELDEEAYINDKDQANNFTRAERQGGVCSLTAKYRDKIAKRMWDAY</sequence>
<accession>A0ABY0H0V7</accession>
<evidence type="ECO:0000256" key="4">
    <source>
        <dbReference type="ARBA" id="ARBA00022722"/>
    </source>
</evidence>
<dbReference type="PANTHER" id="PTHR22930">
    <property type="match status" value="1"/>
</dbReference>
<dbReference type="Proteomes" id="UP000294003">
    <property type="component" value="Unassembled WGS sequence"/>
</dbReference>
<keyword evidence="7" id="KW-0539">Nucleus</keyword>
<dbReference type="InterPro" id="IPR027806">
    <property type="entry name" value="HARBI1_dom"/>
</dbReference>
<comment type="similarity">
    <text evidence="3">Belongs to the HARBI1 family.</text>
</comment>
<evidence type="ECO:0000313" key="10">
    <source>
        <dbReference type="Proteomes" id="UP000294003"/>
    </source>
</evidence>
<dbReference type="Pfam" id="PF13359">
    <property type="entry name" value="DDE_Tnp_4"/>
    <property type="match status" value="1"/>
</dbReference>
<comment type="cofactor">
    <cofactor evidence="1">
        <name>a divalent metal cation</name>
        <dbReference type="ChEBI" id="CHEBI:60240"/>
    </cofactor>
</comment>
<gene>
    <name evidence="9" type="ORF">DL762_008292</name>
</gene>
<protein>
    <recommendedName>
        <fullName evidence="8">DDE Tnp4 domain-containing protein</fullName>
    </recommendedName>
</protein>
<comment type="caution">
    <text evidence="9">The sequence shown here is derived from an EMBL/GenBank/DDBJ whole genome shotgun (WGS) entry which is preliminary data.</text>
</comment>
<keyword evidence="6" id="KW-0378">Hydrolase</keyword>
<keyword evidence="10" id="KW-1185">Reference proteome</keyword>
<reference evidence="9 10" key="1">
    <citation type="submission" date="2018-06" db="EMBL/GenBank/DDBJ databases">
        <title>Complete Genomes of Monosporascus.</title>
        <authorList>
            <person name="Robinson A.J."/>
            <person name="Natvig D.O."/>
        </authorList>
    </citation>
    <scope>NUCLEOTIDE SEQUENCE [LARGE SCALE GENOMIC DNA]</scope>
    <source>
        <strain evidence="9 10">CBS 609.92</strain>
    </source>
</reference>
<evidence type="ECO:0000256" key="2">
    <source>
        <dbReference type="ARBA" id="ARBA00004123"/>
    </source>
</evidence>